<dbReference type="EMBL" id="JBEPAZ010000009">
    <property type="protein sequence ID" value="MER6428737.1"/>
    <property type="molecule type" value="Genomic_DNA"/>
</dbReference>
<evidence type="ECO:0000313" key="2">
    <source>
        <dbReference type="Proteomes" id="UP001470023"/>
    </source>
</evidence>
<proteinExistence type="predicted"/>
<keyword evidence="2" id="KW-1185">Reference proteome</keyword>
<reference evidence="1 2" key="1">
    <citation type="submission" date="2024-06" db="EMBL/GenBank/DDBJ databases">
        <title>The Natural Products Discovery Center: Release of the First 8490 Sequenced Strains for Exploring Actinobacteria Biosynthetic Diversity.</title>
        <authorList>
            <person name="Kalkreuter E."/>
            <person name="Kautsar S.A."/>
            <person name="Yang D."/>
            <person name="Bader C.D."/>
            <person name="Teijaro C.N."/>
            <person name="Fluegel L."/>
            <person name="Davis C.M."/>
            <person name="Simpson J.R."/>
            <person name="Lauterbach L."/>
            <person name="Steele A.D."/>
            <person name="Gui C."/>
            <person name="Meng S."/>
            <person name="Li G."/>
            <person name="Viehrig K."/>
            <person name="Ye F."/>
            <person name="Su P."/>
            <person name="Kiefer A.F."/>
            <person name="Nichols A."/>
            <person name="Cepeda A.J."/>
            <person name="Yan W."/>
            <person name="Fan B."/>
            <person name="Jiang Y."/>
            <person name="Adhikari A."/>
            <person name="Zheng C.-J."/>
            <person name="Schuster L."/>
            <person name="Cowan T.M."/>
            <person name="Smanski M.J."/>
            <person name="Chevrette M.G."/>
            <person name="De Carvalho L.P.S."/>
            <person name="Shen B."/>
        </authorList>
    </citation>
    <scope>NUCLEOTIDE SEQUENCE [LARGE SCALE GENOMIC DNA]</scope>
    <source>
        <strain evidence="1 2">NPDC001166</strain>
    </source>
</reference>
<evidence type="ECO:0000313" key="1">
    <source>
        <dbReference type="EMBL" id="MER6428737.1"/>
    </source>
</evidence>
<gene>
    <name evidence="1" type="ORF">ABT272_13440</name>
</gene>
<protein>
    <submittedName>
        <fullName evidence="1">Uncharacterized protein</fullName>
    </submittedName>
</protein>
<dbReference type="Proteomes" id="UP001470023">
    <property type="component" value="Unassembled WGS sequence"/>
</dbReference>
<accession>A0ABV1U5E7</accession>
<organism evidence="1 2">
    <name type="scientific">Streptomyces sp. 900105245</name>
    <dbReference type="NCBI Taxonomy" id="3154379"/>
    <lineage>
        <taxon>Bacteria</taxon>
        <taxon>Bacillati</taxon>
        <taxon>Actinomycetota</taxon>
        <taxon>Actinomycetes</taxon>
        <taxon>Kitasatosporales</taxon>
        <taxon>Streptomycetaceae</taxon>
        <taxon>Streptomyces</taxon>
    </lineage>
</organism>
<sequence>MGFWMHWAVIGVADAASSVTDVDEAVAVFDRSIHAVQEKACTPPEAAAVGASAGAVRTRMATDGSTAMARGQEWRTRAGDVEVVFRPRP</sequence>
<name>A0ABV1U5E7_9ACTN</name>
<dbReference type="RefSeq" id="WP_352063543.1">
    <property type="nucleotide sequence ID" value="NZ_JBEPAZ010000009.1"/>
</dbReference>
<comment type="caution">
    <text evidence="1">The sequence shown here is derived from an EMBL/GenBank/DDBJ whole genome shotgun (WGS) entry which is preliminary data.</text>
</comment>